<comment type="subcellular location">
    <subcellularLocation>
        <location evidence="1">Membrane</location>
        <topology evidence="1">Single-pass membrane protein</topology>
    </subcellularLocation>
</comment>
<keyword evidence="8" id="KW-1185">Reference proteome</keyword>
<gene>
    <name evidence="7" type="ORF">WN944_004750</name>
</gene>
<organism evidence="7 8">
    <name type="scientific">Citrus x changshan-huyou</name>
    <dbReference type="NCBI Taxonomy" id="2935761"/>
    <lineage>
        <taxon>Eukaryota</taxon>
        <taxon>Viridiplantae</taxon>
        <taxon>Streptophyta</taxon>
        <taxon>Embryophyta</taxon>
        <taxon>Tracheophyta</taxon>
        <taxon>Spermatophyta</taxon>
        <taxon>Magnoliopsida</taxon>
        <taxon>eudicotyledons</taxon>
        <taxon>Gunneridae</taxon>
        <taxon>Pentapetalae</taxon>
        <taxon>rosids</taxon>
        <taxon>malvids</taxon>
        <taxon>Sapindales</taxon>
        <taxon>Rutaceae</taxon>
        <taxon>Aurantioideae</taxon>
        <taxon>Citrus</taxon>
    </lineage>
</organism>
<evidence type="ECO:0000256" key="4">
    <source>
        <dbReference type="ARBA" id="ARBA00023136"/>
    </source>
</evidence>
<accession>A0AAP0M1Q4</accession>
<dbReference type="InterPro" id="IPR004864">
    <property type="entry name" value="LEA_2"/>
</dbReference>
<proteinExistence type="predicted"/>
<evidence type="ECO:0000259" key="6">
    <source>
        <dbReference type="Pfam" id="PF03168"/>
    </source>
</evidence>
<dbReference type="AlphaFoldDB" id="A0AAP0M1Q4"/>
<keyword evidence="3 5" id="KW-1133">Transmembrane helix</keyword>
<dbReference type="PANTHER" id="PTHR31234:SF55">
    <property type="entry name" value="LATE EMBRYOGENESIS ABUNDANT (LEA) HYDROXYPROLINE-RICH GLYCOPROTEIN FAMILY"/>
    <property type="match status" value="1"/>
</dbReference>
<evidence type="ECO:0000313" key="7">
    <source>
        <dbReference type="EMBL" id="KAK9194048.1"/>
    </source>
</evidence>
<dbReference type="PANTHER" id="PTHR31234">
    <property type="entry name" value="LATE EMBRYOGENESIS ABUNDANT (LEA) HYDROXYPROLINE-RICH GLYCOPROTEIN FAMILY"/>
    <property type="match status" value="1"/>
</dbReference>
<feature type="domain" description="Late embryogenesis abundant protein LEA-2 subgroup" evidence="6">
    <location>
        <begin position="108"/>
        <end position="195"/>
    </location>
</feature>
<keyword evidence="2 5" id="KW-0812">Transmembrane</keyword>
<dbReference type="GO" id="GO:0005886">
    <property type="term" value="C:plasma membrane"/>
    <property type="evidence" value="ECO:0007669"/>
    <property type="project" value="TreeGrafter"/>
</dbReference>
<keyword evidence="4 5" id="KW-0472">Membrane</keyword>
<evidence type="ECO:0000313" key="8">
    <source>
        <dbReference type="Proteomes" id="UP001428341"/>
    </source>
</evidence>
<dbReference type="InterPro" id="IPR044839">
    <property type="entry name" value="NDR1-like"/>
</dbReference>
<comment type="caution">
    <text evidence="7">The sequence shown here is derived from an EMBL/GenBank/DDBJ whole genome shotgun (WGS) entry which is preliminary data.</text>
</comment>
<dbReference type="GO" id="GO:0098542">
    <property type="term" value="P:defense response to other organism"/>
    <property type="evidence" value="ECO:0007669"/>
    <property type="project" value="InterPro"/>
</dbReference>
<evidence type="ECO:0000256" key="1">
    <source>
        <dbReference type="ARBA" id="ARBA00004167"/>
    </source>
</evidence>
<feature type="transmembrane region" description="Helical" evidence="5">
    <location>
        <begin position="48"/>
        <end position="74"/>
    </location>
</feature>
<protein>
    <recommendedName>
        <fullName evidence="6">Late embryogenesis abundant protein LEA-2 subgroup domain-containing protein</fullName>
    </recommendedName>
</protein>
<evidence type="ECO:0000256" key="2">
    <source>
        <dbReference type="ARBA" id="ARBA00022692"/>
    </source>
</evidence>
<evidence type="ECO:0000256" key="3">
    <source>
        <dbReference type="ARBA" id="ARBA00022989"/>
    </source>
</evidence>
<sequence length="330" mass="37064">MATSAEANKPEPATGYPVTYAYAAPPPQPQVAPTNRSPFRLASFWSRLLCRLFLVVIVIISIMAVASFATWLILKPEFPEFRVDSASIAQLNTTSANSTMTATWQLSLRVRNPNRKLALVYNTLEAAVLYGEWELDSTLLPPFSQEKGNETRLHFQAGLLSEYVGESVARGIEKERARGEVEFGIGVYGWVRYKARWWSMRWRFMNVYCNGVKIGVSNDGGTAGDLVGQVRPCRVEMAFWQYFRANTFFDYSVSAQTFLLKDTKLFGKSIMHVLNPQLSERLKASTSLCYCIAVVPRMGSENHSLRKLSELALVPVDVSVCITSPQTRFD</sequence>
<dbReference type="EMBL" id="JBCGBO010000006">
    <property type="protein sequence ID" value="KAK9194048.1"/>
    <property type="molecule type" value="Genomic_DNA"/>
</dbReference>
<dbReference type="Pfam" id="PF03168">
    <property type="entry name" value="LEA_2"/>
    <property type="match status" value="1"/>
</dbReference>
<evidence type="ECO:0000256" key="5">
    <source>
        <dbReference type="SAM" id="Phobius"/>
    </source>
</evidence>
<name>A0AAP0M1Q4_9ROSI</name>
<dbReference type="Proteomes" id="UP001428341">
    <property type="component" value="Unassembled WGS sequence"/>
</dbReference>
<reference evidence="7 8" key="1">
    <citation type="submission" date="2024-05" db="EMBL/GenBank/DDBJ databases">
        <title>Haplotype-resolved chromosome-level genome assembly of Huyou (Citrus changshanensis).</title>
        <authorList>
            <person name="Miao C."/>
            <person name="Chen W."/>
            <person name="Wu Y."/>
            <person name="Wang L."/>
            <person name="Zhao S."/>
            <person name="Grierson D."/>
            <person name="Xu C."/>
            <person name="Chen K."/>
        </authorList>
    </citation>
    <scope>NUCLEOTIDE SEQUENCE [LARGE SCALE GENOMIC DNA]</scope>
    <source>
        <strain evidence="7">01-14</strain>
        <tissue evidence="7">Leaf</tissue>
    </source>
</reference>